<accession>A0A914EA89</accession>
<dbReference type="PANTHER" id="PTHR45710">
    <property type="entry name" value="C-TYPE LECTIN DOMAIN-CONTAINING PROTEIN 180"/>
    <property type="match status" value="1"/>
</dbReference>
<dbReference type="AlphaFoldDB" id="A0A914EA89"/>
<dbReference type="SMART" id="SM00034">
    <property type="entry name" value="CLECT"/>
    <property type="match status" value="1"/>
</dbReference>
<dbReference type="Pfam" id="PF00059">
    <property type="entry name" value="Lectin_C"/>
    <property type="match status" value="1"/>
</dbReference>
<dbReference type="InterPro" id="IPR016187">
    <property type="entry name" value="CTDL_fold"/>
</dbReference>
<dbReference type="InterPro" id="IPR050828">
    <property type="entry name" value="C-type_lectin/matrix_domain"/>
</dbReference>
<dbReference type="Gene3D" id="3.10.100.10">
    <property type="entry name" value="Mannose-Binding Protein A, subunit A"/>
    <property type="match status" value="1"/>
</dbReference>
<dbReference type="InterPro" id="IPR016186">
    <property type="entry name" value="C-type_lectin-like/link_sf"/>
</dbReference>
<dbReference type="SUPFAM" id="SSF56436">
    <property type="entry name" value="C-type lectin-like"/>
    <property type="match status" value="1"/>
</dbReference>
<reference evidence="4" key="1">
    <citation type="submission" date="2022-11" db="UniProtKB">
        <authorList>
            <consortium name="WormBaseParasite"/>
        </authorList>
    </citation>
    <scope>IDENTIFICATION</scope>
</reference>
<evidence type="ECO:0000259" key="2">
    <source>
        <dbReference type="SMART" id="SM00034"/>
    </source>
</evidence>
<evidence type="ECO:0000313" key="4">
    <source>
        <dbReference type="WBParaSite" id="ACRNAN_scaffold6424.g20455.t1"/>
    </source>
</evidence>
<sequence>MVKEKKKARMVSSETHTCPEGYTRFSGKCYKFITEPKLYNEALENCEKMDANLPTINNDEENRFVAYSNSRHAVLFGTKNSPHFWFGNWANMDGKQTKQPYVCATDLINGVYPDIVEPYPSGSNVSVIVSSPNASAFIPPECCTAALPIVIEDATTLLPKKDDNGGNEANLLPIETPPTQVK</sequence>
<dbReference type="CDD" id="cd00037">
    <property type="entry name" value="CLECT"/>
    <property type="match status" value="1"/>
</dbReference>
<keyword evidence="3" id="KW-1185">Reference proteome</keyword>
<organism evidence="3 4">
    <name type="scientific">Acrobeloides nanus</name>
    <dbReference type="NCBI Taxonomy" id="290746"/>
    <lineage>
        <taxon>Eukaryota</taxon>
        <taxon>Metazoa</taxon>
        <taxon>Ecdysozoa</taxon>
        <taxon>Nematoda</taxon>
        <taxon>Chromadorea</taxon>
        <taxon>Rhabditida</taxon>
        <taxon>Tylenchina</taxon>
        <taxon>Cephalobomorpha</taxon>
        <taxon>Cephaloboidea</taxon>
        <taxon>Cephalobidae</taxon>
        <taxon>Acrobeloides</taxon>
    </lineage>
</organism>
<name>A0A914EA89_9BILA</name>
<protein>
    <submittedName>
        <fullName evidence="4">C-type lectin domain-containing protein</fullName>
    </submittedName>
</protein>
<dbReference type="WBParaSite" id="ACRNAN_scaffold6424.g20455.t1">
    <property type="protein sequence ID" value="ACRNAN_scaffold6424.g20455.t1"/>
    <property type="gene ID" value="ACRNAN_scaffold6424.g20455"/>
</dbReference>
<dbReference type="InterPro" id="IPR001304">
    <property type="entry name" value="C-type_lectin-like"/>
</dbReference>
<proteinExistence type="predicted"/>
<feature type="domain" description="C-type lectin" evidence="2">
    <location>
        <begin position="18"/>
        <end position="152"/>
    </location>
</feature>
<dbReference type="PANTHER" id="PTHR45710:SF26">
    <property type="entry name" value="RH26557P"/>
    <property type="match status" value="1"/>
</dbReference>
<evidence type="ECO:0000313" key="3">
    <source>
        <dbReference type="Proteomes" id="UP000887540"/>
    </source>
</evidence>
<evidence type="ECO:0000256" key="1">
    <source>
        <dbReference type="SAM" id="MobiDB-lite"/>
    </source>
</evidence>
<feature type="region of interest" description="Disordered" evidence="1">
    <location>
        <begin position="159"/>
        <end position="182"/>
    </location>
</feature>
<dbReference type="Proteomes" id="UP000887540">
    <property type="component" value="Unplaced"/>
</dbReference>